<dbReference type="Gene3D" id="2.170.300.10">
    <property type="entry name" value="Tie2 ligand-binding domain superfamily"/>
    <property type="match status" value="1"/>
</dbReference>
<proteinExistence type="predicted"/>
<evidence type="ECO:0000313" key="1">
    <source>
        <dbReference type="EMBL" id="GFS22296.1"/>
    </source>
</evidence>
<dbReference type="Proteomes" id="UP000762676">
    <property type="component" value="Unassembled WGS sequence"/>
</dbReference>
<reference evidence="1 2" key="1">
    <citation type="journal article" date="2021" name="Elife">
        <title>Chloroplast acquisition without the gene transfer in kleptoplastic sea slugs, Plakobranchus ocellatus.</title>
        <authorList>
            <person name="Maeda T."/>
            <person name="Takahashi S."/>
            <person name="Yoshida T."/>
            <person name="Shimamura S."/>
            <person name="Takaki Y."/>
            <person name="Nagai Y."/>
            <person name="Toyoda A."/>
            <person name="Suzuki Y."/>
            <person name="Arimoto A."/>
            <person name="Ishii H."/>
            <person name="Satoh N."/>
            <person name="Nishiyama T."/>
            <person name="Hasebe M."/>
            <person name="Maruyama T."/>
            <person name="Minagawa J."/>
            <person name="Obokata J."/>
            <person name="Shigenobu S."/>
        </authorList>
    </citation>
    <scope>NUCLEOTIDE SEQUENCE [LARGE SCALE GENOMIC DNA]</scope>
</reference>
<organism evidence="1 2">
    <name type="scientific">Elysia marginata</name>
    <dbReference type="NCBI Taxonomy" id="1093978"/>
    <lineage>
        <taxon>Eukaryota</taxon>
        <taxon>Metazoa</taxon>
        <taxon>Spiralia</taxon>
        <taxon>Lophotrochozoa</taxon>
        <taxon>Mollusca</taxon>
        <taxon>Gastropoda</taxon>
        <taxon>Heterobranchia</taxon>
        <taxon>Euthyneura</taxon>
        <taxon>Panpulmonata</taxon>
        <taxon>Sacoglossa</taxon>
        <taxon>Placobranchoidea</taxon>
        <taxon>Plakobranchidae</taxon>
        <taxon>Elysia</taxon>
    </lineage>
</organism>
<dbReference type="AlphaFoldDB" id="A0AAV4JNY5"/>
<protein>
    <submittedName>
        <fullName evidence="1">Receptor-type tyrosine-protein phosphatase kappa-like isoform X1</fullName>
    </submittedName>
</protein>
<name>A0AAV4JNY5_9GAST</name>
<evidence type="ECO:0000313" key="2">
    <source>
        <dbReference type="Proteomes" id="UP000762676"/>
    </source>
</evidence>
<comment type="caution">
    <text evidence="1">The sequence shown here is derived from an EMBL/GenBank/DDBJ whole genome shotgun (WGS) entry which is preliminary data.</text>
</comment>
<gene>
    <name evidence="1" type="ORF">ElyMa_006947400</name>
</gene>
<dbReference type="EMBL" id="BMAT01013890">
    <property type="protein sequence ID" value="GFS22296.1"/>
    <property type="molecule type" value="Genomic_DNA"/>
</dbReference>
<accession>A0AAV4JNY5</accession>
<sequence length="99" mass="11024">MMMLQVRQREAGRYAFRCTAKIKGAKDSVSSYLWLNFGNVTSNDNPNVTERCTLPGWFGNKCKYLCHCADDEDCDKTTGHCSSGCAIGWLGHACQYGET</sequence>
<keyword evidence="1" id="KW-0675">Receptor</keyword>
<keyword evidence="2" id="KW-1185">Reference proteome</keyword>